<evidence type="ECO:0000256" key="5">
    <source>
        <dbReference type="ARBA" id="ARBA00022741"/>
    </source>
</evidence>
<keyword evidence="3" id="KW-0597">Phosphoprotein</keyword>
<dbReference type="InterPro" id="IPR000014">
    <property type="entry name" value="PAS"/>
</dbReference>
<sequence>MQRLAIMKTPGKSEEGSRKLLVTIEIWKERYSLKFGADVENKSLFLQTFTYSSIGMALVSLDGQWMKVNQSFCDLIGYTEEELLSRTFQDITHPDDLAADLDYMQQLLEGKIESYQMRKRYVLKQGRVVWVLLNVSMVRDDCGRPLYFLTQVQDITALKRSEGLLLENERKLTEELLRNSEKLTIAGQLAAGIAHEIRNPLTSLKGFLQLIKKGPDYKTEYLDIMEAELDRIEVIVNELLLLAKPTDRKFEEKDVKSMLQNVITLLETQALIHNVQILTAFTPGVTIYCDENQMKQVFINLMKNAIEAMPGGGKLLIQVKKKQELAVIRFIDQGCGIPKEKLKQIGSPFYSTKEDGNGLGLMVSYNIIENHHGKIHIESEIGVGSTFTVSLPIYTPSRLHPAFH</sequence>
<dbReference type="SUPFAM" id="SSF55785">
    <property type="entry name" value="PYP-like sensor domain (PAS domain)"/>
    <property type="match status" value="1"/>
</dbReference>
<dbReference type="SMART" id="SM00086">
    <property type="entry name" value="PAC"/>
    <property type="match status" value="1"/>
</dbReference>
<feature type="domain" description="Histidine kinase" evidence="10">
    <location>
        <begin position="192"/>
        <end position="395"/>
    </location>
</feature>
<keyword evidence="14" id="KW-1185">Reference proteome</keyword>
<dbReference type="PATRIC" id="fig|1300222.3.peg.4197"/>
<keyword evidence="5" id="KW-0547">Nucleotide-binding</keyword>
<dbReference type="PANTHER" id="PTHR43065">
    <property type="entry name" value="SENSOR HISTIDINE KINASE"/>
    <property type="match status" value="1"/>
</dbReference>
<evidence type="ECO:0000256" key="6">
    <source>
        <dbReference type="ARBA" id="ARBA00022777"/>
    </source>
</evidence>
<evidence type="ECO:0000259" key="12">
    <source>
        <dbReference type="PROSITE" id="PS50113"/>
    </source>
</evidence>
<dbReference type="Proteomes" id="UP000012081">
    <property type="component" value="Unassembled WGS sequence"/>
</dbReference>
<dbReference type="GO" id="GO:0005524">
    <property type="term" value="F:ATP binding"/>
    <property type="evidence" value="ECO:0007669"/>
    <property type="project" value="UniProtKB-KW"/>
</dbReference>
<evidence type="ECO:0000256" key="7">
    <source>
        <dbReference type="ARBA" id="ARBA00022840"/>
    </source>
</evidence>
<dbReference type="SMART" id="SM00091">
    <property type="entry name" value="PAS"/>
    <property type="match status" value="1"/>
</dbReference>
<dbReference type="GO" id="GO:0030435">
    <property type="term" value="P:sporulation resulting in formation of a cellular spore"/>
    <property type="evidence" value="ECO:0007669"/>
    <property type="project" value="UniProtKB-KW"/>
</dbReference>
<dbReference type="InterPro" id="IPR003594">
    <property type="entry name" value="HATPase_dom"/>
</dbReference>
<dbReference type="PROSITE" id="PS50113">
    <property type="entry name" value="PAC"/>
    <property type="match status" value="1"/>
</dbReference>
<dbReference type="InterPro" id="IPR001610">
    <property type="entry name" value="PAC"/>
</dbReference>
<dbReference type="SUPFAM" id="SSF47384">
    <property type="entry name" value="Homodimeric domain of signal transducing histidine kinase"/>
    <property type="match status" value="1"/>
</dbReference>
<accession>M8DBY3</accession>
<evidence type="ECO:0000313" key="14">
    <source>
        <dbReference type="Proteomes" id="UP000012081"/>
    </source>
</evidence>
<dbReference type="CDD" id="cd00082">
    <property type="entry name" value="HisKA"/>
    <property type="match status" value="1"/>
</dbReference>
<keyword evidence="6 13" id="KW-0418">Kinase</keyword>
<evidence type="ECO:0000256" key="1">
    <source>
        <dbReference type="ARBA" id="ARBA00000085"/>
    </source>
</evidence>
<dbReference type="FunFam" id="1.10.287.130:FF:000040">
    <property type="entry name" value="PAS domain-containing sensor histidine kinase"/>
    <property type="match status" value="1"/>
</dbReference>
<organism evidence="13 14">
    <name type="scientific">Brevibacillus borstelensis AK1</name>
    <dbReference type="NCBI Taxonomy" id="1300222"/>
    <lineage>
        <taxon>Bacteria</taxon>
        <taxon>Bacillati</taxon>
        <taxon>Bacillota</taxon>
        <taxon>Bacilli</taxon>
        <taxon>Bacillales</taxon>
        <taxon>Paenibacillaceae</taxon>
        <taxon>Brevibacillus</taxon>
    </lineage>
</organism>
<dbReference type="PROSITE" id="PS50109">
    <property type="entry name" value="HIS_KIN"/>
    <property type="match status" value="1"/>
</dbReference>
<dbReference type="InterPro" id="IPR003661">
    <property type="entry name" value="HisK_dim/P_dom"/>
</dbReference>
<dbReference type="PROSITE" id="PS50112">
    <property type="entry name" value="PAS"/>
    <property type="match status" value="1"/>
</dbReference>
<feature type="domain" description="PAS" evidence="11">
    <location>
        <begin position="41"/>
        <end position="111"/>
    </location>
</feature>
<dbReference type="Gene3D" id="1.10.287.130">
    <property type="match status" value="1"/>
</dbReference>
<feature type="domain" description="PAC" evidence="12">
    <location>
        <begin position="115"/>
        <end position="167"/>
    </location>
</feature>
<comment type="catalytic activity">
    <reaction evidence="1">
        <text>ATP + protein L-histidine = ADP + protein N-phospho-L-histidine.</text>
        <dbReference type="EC" id="2.7.13.3"/>
    </reaction>
</comment>
<keyword evidence="7" id="KW-0067">ATP-binding</keyword>
<dbReference type="PANTHER" id="PTHR43065:SF34">
    <property type="entry name" value="SPORULATION KINASE A"/>
    <property type="match status" value="1"/>
</dbReference>
<dbReference type="InterPro" id="IPR013655">
    <property type="entry name" value="PAS_fold_3"/>
</dbReference>
<dbReference type="GO" id="GO:0000155">
    <property type="term" value="F:phosphorelay sensor kinase activity"/>
    <property type="evidence" value="ECO:0007669"/>
    <property type="project" value="InterPro"/>
</dbReference>
<dbReference type="Gene3D" id="3.30.565.10">
    <property type="entry name" value="Histidine kinase-like ATPase, C-terminal domain"/>
    <property type="match status" value="1"/>
</dbReference>
<evidence type="ECO:0000259" key="11">
    <source>
        <dbReference type="PROSITE" id="PS50112"/>
    </source>
</evidence>
<dbReference type="STRING" id="1300222.I532_19971"/>
<dbReference type="SUPFAM" id="SSF55874">
    <property type="entry name" value="ATPase domain of HSP90 chaperone/DNA topoisomerase II/histidine kinase"/>
    <property type="match status" value="1"/>
</dbReference>
<dbReference type="PRINTS" id="PR00344">
    <property type="entry name" value="BCTRLSENSOR"/>
</dbReference>
<dbReference type="InterPro" id="IPR036890">
    <property type="entry name" value="HATPase_C_sf"/>
</dbReference>
<dbReference type="SMART" id="SM00387">
    <property type="entry name" value="HATPase_c"/>
    <property type="match status" value="1"/>
</dbReference>
<dbReference type="EC" id="2.7.13.3" evidence="2"/>
<dbReference type="InterPro" id="IPR000700">
    <property type="entry name" value="PAS-assoc_C"/>
</dbReference>
<dbReference type="RefSeq" id="WP_003390444.1">
    <property type="nucleotide sequence ID" value="NZ_APBN01000011.1"/>
</dbReference>
<dbReference type="SMART" id="SM00388">
    <property type="entry name" value="HisKA"/>
    <property type="match status" value="1"/>
</dbReference>
<gene>
    <name evidence="13" type="ORF">I532_19971</name>
</gene>
<keyword evidence="8" id="KW-0749">Sporulation</keyword>
<keyword evidence="4" id="KW-0808">Transferase</keyword>
<evidence type="ECO:0000259" key="10">
    <source>
        <dbReference type="PROSITE" id="PS50109"/>
    </source>
</evidence>
<comment type="caution">
    <text evidence="13">The sequence shown here is derived from an EMBL/GenBank/DDBJ whole genome shotgun (WGS) entry which is preliminary data.</text>
</comment>
<dbReference type="EMBL" id="APBN01000011">
    <property type="protein sequence ID" value="EMT50918.1"/>
    <property type="molecule type" value="Genomic_DNA"/>
</dbReference>
<dbReference type="CDD" id="cd00130">
    <property type="entry name" value="PAS"/>
    <property type="match status" value="1"/>
</dbReference>
<dbReference type="Pfam" id="PF08447">
    <property type="entry name" value="PAS_3"/>
    <property type="match status" value="1"/>
</dbReference>
<dbReference type="OrthoDB" id="9815750at2"/>
<evidence type="ECO:0000256" key="9">
    <source>
        <dbReference type="ARBA" id="ARBA00023012"/>
    </source>
</evidence>
<keyword evidence="9" id="KW-0902">Two-component regulatory system</keyword>
<dbReference type="Pfam" id="PF02518">
    <property type="entry name" value="HATPase_c"/>
    <property type="match status" value="1"/>
</dbReference>
<dbReference type="InterPro" id="IPR035965">
    <property type="entry name" value="PAS-like_dom_sf"/>
</dbReference>
<dbReference type="NCBIfam" id="TIGR00229">
    <property type="entry name" value="sensory_box"/>
    <property type="match status" value="1"/>
</dbReference>
<protein>
    <recommendedName>
        <fullName evidence="2">histidine kinase</fullName>
        <ecNumber evidence="2">2.7.13.3</ecNumber>
    </recommendedName>
</protein>
<evidence type="ECO:0000256" key="4">
    <source>
        <dbReference type="ARBA" id="ARBA00022679"/>
    </source>
</evidence>
<evidence type="ECO:0000313" key="13">
    <source>
        <dbReference type="EMBL" id="EMT50918.1"/>
    </source>
</evidence>
<dbReference type="InterPro" id="IPR005467">
    <property type="entry name" value="His_kinase_dom"/>
</dbReference>
<evidence type="ECO:0000256" key="2">
    <source>
        <dbReference type="ARBA" id="ARBA00012438"/>
    </source>
</evidence>
<name>M8DBY3_9BACL</name>
<proteinExistence type="predicted"/>
<dbReference type="Gene3D" id="3.30.450.20">
    <property type="entry name" value="PAS domain"/>
    <property type="match status" value="1"/>
</dbReference>
<dbReference type="AlphaFoldDB" id="M8DBY3"/>
<dbReference type="Pfam" id="PF00512">
    <property type="entry name" value="HisKA"/>
    <property type="match status" value="1"/>
</dbReference>
<reference evidence="13 14" key="1">
    <citation type="submission" date="2013-03" db="EMBL/GenBank/DDBJ databases">
        <title>Assembly of a new bacterial strain Brevibacillus borstelensis AK1.</title>
        <authorList>
            <person name="Rajan I."/>
            <person name="PoliReddy D."/>
            <person name="Sugumar T."/>
            <person name="Rathinam K."/>
            <person name="Alqarawi S."/>
            <person name="Khalil A.B."/>
            <person name="Sivakumar N."/>
        </authorList>
    </citation>
    <scope>NUCLEOTIDE SEQUENCE [LARGE SCALE GENOMIC DNA]</scope>
    <source>
        <strain evidence="13 14">AK1</strain>
    </source>
</reference>
<dbReference type="InterPro" id="IPR004358">
    <property type="entry name" value="Sig_transdc_His_kin-like_C"/>
</dbReference>
<dbReference type="InterPro" id="IPR036097">
    <property type="entry name" value="HisK_dim/P_sf"/>
</dbReference>
<evidence type="ECO:0000256" key="3">
    <source>
        <dbReference type="ARBA" id="ARBA00022553"/>
    </source>
</evidence>
<dbReference type="GeneID" id="89499721"/>
<evidence type="ECO:0000256" key="8">
    <source>
        <dbReference type="ARBA" id="ARBA00022969"/>
    </source>
</evidence>